<feature type="domain" description="N6 adenine-specific DNA methyltransferase N-terminal" evidence="9">
    <location>
        <begin position="9"/>
        <end position="152"/>
    </location>
</feature>
<dbReference type="REBASE" id="172617">
    <property type="entry name" value="M.LplZLLORFAP"/>
</dbReference>
<dbReference type="GO" id="GO:0009007">
    <property type="term" value="F:site-specific DNA-methyltransferase (adenine-specific) activity"/>
    <property type="evidence" value="ECO:0007669"/>
    <property type="project" value="UniProtKB-EC"/>
</dbReference>
<keyword evidence="4" id="KW-0808">Transferase</keyword>
<keyword evidence="5" id="KW-0949">S-adenosyl-L-methionine</keyword>
<accession>A0A076U6E1</accession>
<comment type="catalytic activity">
    <reaction evidence="7">
        <text>a 2'-deoxyadenosine in DNA + S-adenosyl-L-methionine = an N(6)-methyl-2'-deoxyadenosine in DNA + S-adenosyl-L-homocysteine + H(+)</text>
        <dbReference type="Rhea" id="RHEA:15197"/>
        <dbReference type="Rhea" id="RHEA-COMP:12418"/>
        <dbReference type="Rhea" id="RHEA-COMP:12419"/>
        <dbReference type="ChEBI" id="CHEBI:15378"/>
        <dbReference type="ChEBI" id="CHEBI:57856"/>
        <dbReference type="ChEBI" id="CHEBI:59789"/>
        <dbReference type="ChEBI" id="CHEBI:90615"/>
        <dbReference type="ChEBI" id="CHEBI:90616"/>
        <dbReference type="EC" id="2.1.1.72"/>
    </reaction>
</comment>
<dbReference type="SUPFAM" id="SSF53335">
    <property type="entry name" value="S-adenosyl-L-methionine-dependent methyltransferases"/>
    <property type="match status" value="1"/>
</dbReference>
<dbReference type="GO" id="GO:0008170">
    <property type="term" value="F:N-methyltransferase activity"/>
    <property type="evidence" value="ECO:0007669"/>
    <property type="project" value="InterPro"/>
</dbReference>
<evidence type="ECO:0000256" key="7">
    <source>
        <dbReference type="ARBA" id="ARBA00047942"/>
    </source>
</evidence>
<geneLocation type="plasmid" evidence="10">
    <name>pZL4</name>
</geneLocation>
<dbReference type="InterPro" id="IPR004546">
    <property type="entry name" value="Restrct_endonuc_T1M"/>
</dbReference>
<dbReference type="InterPro" id="IPR003356">
    <property type="entry name" value="DNA_methylase_A-5"/>
</dbReference>
<sequence>MALTADKQALIWKTLNETRGKIEPSEYKNYIFGLMFYKFLSEKAQTWLDSQLRGETWSSVWEQNPEKAAAFMQTKLGYVIQPGELFSDWQAAINVDQFNITNVADALGHFNQGIQPGAKATFEGIFDDMDLASSRLGSNTQTRTKTLMDWISLIDQIELDEDADVLGDLYEYLIGMFASNSGAKAGEFYTPHQVSDIMARILTAGREDMPTYSLYDPAMGSGSLLLTTASYMKNDGVRGAIKYYGQEVITTTYNLGRINLMMHGVEYNDIHIHNADTLSSDWPDGVQSGVDSPRMFDAVMANPPYSLKWDNTNREDDPRFKAGIAPKSKADFAFLQHGLYHLKQDGRMAIVLPHGVLFRGAAEGRIRQALLENRNISAVIGLPEKIFTNTGIPTIIMILEKNRTTDDVLFIDASKGFEKQKNNNKLRQEDVDLIVETFLKRKDVEKYAHVARFEEIKENDFNLNIPRYVDTFEEEDPVDLVAVSQDLVDVNRDIAQSESDLLAMISDLAVTEDSKVIIESAKQLLGGKDE</sequence>
<evidence type="ECO:0000256" key="4">
    <source>
        <dbReference type="ARBA" id="ARBA00022679"/>
    </source>
</evidence>
<dbReference type="InterPro" id="IPR051537">
    <property type="entry name" value="DNA_Adenine_Mtase"/>
</dbReference>
<evidence type="ECO:0000313" key="10">
    <source>
        <dbReference type="EMBL" id="AIK02078.1"/>
    </source>
</evidence>
<organism evidence="10">
    <name type="scientific">Lactiplantibacillus plantarum subsp. plantarum</name>
    <dbReference type="NCBI Taxonomy" id="337330"/>
    <lineage>
        <taxon>Bacteria</taxon>
        <taxon>Bacillati</taxon>
        <taxon>Bacillota</taxon>
        <taxon>Bacilli</taxon>
        <taxon>Lactobacillales</taxon>
        <taxon>Lactobacillaceae</taxon>
        <taxon>Lactiplantibacillus</taxon>
    </lineage>
</organism>
<keyword evidence="10" id="KW-0614">Plasmid</keyword>
<dbReference type="EC" id="2.1.1.72" evidence="2"/>
<evidence type="ECO:0000256" key="6">
    <source>
        <dbReference type="ARBA" id="ARBA00022747"/>
    </source>
</evidence>
<keyword evidence="6" id="KW-0680">Restriction system</keyword>
<dbReference type="PANTHER" id="PTHR42933">
    <property type="entry name" value="SLR6095 PROTEIN"/>
    <property type="match status" value="1"/>
</dbReference>
<dbReference type="InterPro" id="IPR022749">
    <property type="entry name" value="D12N6_MeTrfase_N"/>
</dbReference>
<evidence type="ECO:0000256" key="3">
    <source>
        <dbReference type="ARBA" id="ARBA00022603"/>
    </source>
</evidence>
<dbReference type="InterPro" id="IPR038333">
    <property type="entry name" value="T1MK-like_N_sf"/>
</dbReference>
<dbReference type="NCBIfam" id="TIGR00497">
    <property type="entry name" value="hsdM"/>
    <property type="match status" value="1"/>
</dbReference>
<dbReference type="Gene3D" id="3.40.50.150">
    <property type="entry name" value="Vaccinia Virus protein VP39"/>
    <property type="match status" value="1"/>
</dbReference>
<dbReference type="GO" id="GO:0009307">
    <property type="term" value="P:DNA restriction-modification system"/>
    <property type="evidence" value="ECO:0007669"/>
    <property type="project" value="UniProtKB-KW"/>
</dbReference>
<reference evidence="10" key="1">
    <citation type="submission" date="2014-05" db="EMBL/GenBank/DDBJ databases">
        <title>Lactobacillus plantarum strain Zhang-ll plasmid pZL4.</title>
        <authorList>
            <person name="Xie Y."/>
            <person name="Zhang H."/>
        </authorList>
    </citation>
    <scope>NUCLEOTIDE SEQUENCE</scope>
    <source>
        <plasmid evidence="10">pZL4</plasmid>
    </source>
</reference>
<dbReference type="Gene3D" id="1.20.1260.30">
    <property type="match status" value="1"/>
</dbReference>
<dbReference type="GO" id="GO:0003677">
    <property type="term" value="F:DNA binding"/>
    <property type="evidence" value="ECO:0007669"/>
    <property type="project" value="InterPro"/>
</dbReference>
<proteinExistence type="inferred from homology"/>
<comment type="similarity">
    <text evidence="1">Belongs to the N(4)/N(6)-methyltransferase family.</text>
</comment>
<dbReference type="Pfam" id="PF02384">
    <property type="entry name" value="N6_Mtase"/>
    <property type="match status" value="1"/>
</dbReference>
<evidence type="ECO:0000259" key="9">
    <source>
        <dbReference type="Pfam" id="PF12161"/>
    </source>
</evidence>
<evidence type="ECO:0000256" key="5">
    <source>
        <dbReference type="ARBA" id="ARBA00022691"/>
    </source>
</evidence>
<dbReference type="RefSeq" id="WP_031942468.1">
    <property type="nucleotide sequence ID" value="NC_024988.1"/>
</dbReference>
<protein>
    <recommendedName>
        <fullName evidence="2">site-specific DNA-methyltransferase (adenine-specific)</fullName>
        <ecNumber evidence="2">2.1.1.72</ecNumber>
    </recommendedName>
</protein>
<name>A0A076U6E1_LACPN</name>
<dbReference type="PANTHER" id="PTHR42933:SF1">
    <property type="entry name" value="SITE-SPECIFIC DNA-METHYLTRANSFERASE (ADENINE-SPECIFIC)"/>
    <property type="match status" value="1"/>
</dbReference>
<keyword evidence="3" id="KW-0489">Methyltransferase</keyword>
<dbReference type="InterPro" id="IPR029063">
    <property type="entry name" value="SAM-dependent_MTases_sf"/>
</dbReference>
<evidence type="ECO:0000259" key="8">
    <source>
        <dbReference type="Pfam" id="PF02384"/>
    </source>
</evidence>
<dbReference type="GO" id="GO:0032259">
    <property type="term" value="P:methylation"/>
    <property type="evidence" value="ECO:0007669"/>
    <property type="project" value="UniProtKB-KW"/>
</dbReference>
<evidence type="ECO:0000256" key="1">
    <source>
        <dbReference type="ARBA" id="ARBA00006594"/>
    </source>
</evidence>
<feature type="domain" description="DNA methylase adenine-specific" evidence="8">
    <location>
        <begin position="162"/>
        <end position="476"/>
    </location>
</feature>
<dbReference type="PRINTS" id="PR00507">
    <property type="entry name" value="N12N6MTFRASE"/>
</dbReference>
<dbReference type="Pfam" id="PF12161">
    <property type="entry name" value="HsdM_N"/>
    <property type="match status" value="1"/>
</dbReference>
<evidence type="ECO:0000256" key="2">
    <source>
        <dbReference type="ARBA" id="ARBA00011900"/>
    </source>
</evidence>
<dbReference type="AlphaFoldDB" id="A0A076U6E1"/>
<dbReference type="EMBL" id="KJ801833">
    <property type="protein sequence ID" value="AIK02078.1"/>
    <property type="molecule type" value="Genomic_DNA"/>
</dbReference>